<evidence type="ECO:0000313" key="11">
    <source>
        <dbReference type="Proteomes" id="UP000071392"/>
    </source>
</evidence>
<dbReference type="Proteomes" id="UP000071392">
    <property type="component" value="Unassembled WGS sequence"/>
</dbReference>
<comment type="subcellular location">
    <subcellularLocation>
        <location evidence="1">Cell membrane</location>
        <topology evidence="1">Multi-pass membrane protein</topology>
    </subcellularLocation>
</comment>
<evidence type="ECO:0000259" key="9">
    <source>
        <dbReference type="Pfam" id="PF12704"/>
    </source>
</evidence>
<gene>
    <name evidence="10" type="ORF">AXK12_06590</name>
</gene>
<dbReference type="Pfam" id="PF02687">
    <property type="entry name" value="FtsX"/>
    <property type="match status" value="1"/>
</dbReference>
<feature type="domain" description="ABC3 transporter permease C-terminal" evidence="8">
    <location>
        <begin position="272"/>
        <end position="403"/>
    </location>
</feature>
<dbReference type="EMBL" id="LSZP01000047">
    <property type="protein sequence ID" value="KXU34895.1"/>
    <property type="molecule type" value="Genomic_DNA"/>
</dbReference>
<protein>
    <submittedName>
        <fullName evidence="10">ABC transporter permease</fullName>
    </submittedName>
</protein>
<dbReference type="InterPro" id="IPR051447">
    <property type="entry name" value="Lipoprotein-release_system"/>
</dbReference>
<feature type="transmembrane region" description="Helical" evidence="7">
    <location>
        <begin position="270"/>
        <end position="291"/>
    </location>
</feature>
<dbReference type="InterPro" id="IPR025857">
    <property type="entry name" value="MacB_PCD"/>
</dbReference>
<keyword evidence="4 7" id="KW-0812">Transmembrane</keyword>
<evidence type="ECO:0000256" key="7">
    <source>
        <dbReference type="SAM" id="Phobius"/>
    </source>
</evidence>
<keyword evidence="5 7" id="KW-1133">Transmembrane helix</keyword>
<dbReference type="RefSeq" id="WP_068712582.1">
    <property type="nucleotide sequence ID" value="NZ_LSZP01000047.1"/>
</dbReference>
<proteinExistence type="inferred from homology"/>
<comment type="caution">
    <text evidence="10">The sequence shown here is derived from an EMBL/GenBank/DDBJ whole genome shotgun (WGS) entry which is preliminary data.</text>
</comment>
<dbReference type="GO" id="GO:0098797">
    <property type="term" value="C:plasma membrane protein complex"/>
    <property type="evidence" value="ECO:0007669"/>
    <property type="project" value="TreeGrafter"/>
</dbReference>
<name>A0A139SK14_9BACT</name>
<dbReference type="InterPro" id="IPR003838">
    <property type="entry name" value="ABC3_permease_C"/>
</dbReference>
<sequence>MTWPFYLALRQLFPKGRVFPFFTVISVLGVALGVALLIVSTSVMGGFGHQIRQMIVDTQGEVQLRAYGLLQDPEAVLAQVEAVPGVVAATPFAEGVAMLEFARKPVFPAIQGIDLERAEAVVPLRRFVRAGSLDALDDDGVILSAPLAESLGIRLGSRVDLYSPLLLERLKGEELPMPRELEVVGIFEIGHQQLDNALALVTLRTMQELYGLGEAVHGINVKLAAGSDPDAVASRINARLADEALPVRARSWLDANEDFLFVLQLEKNMIFFLLTFIIVVSAFSVASSLLIAVVRKTREIGLLGALGARPWAVAACFCFQGFFIGLVGTGCGLGLGLTFLHFRNDVVRVFTELTGSEEVLARFYQFSQLPAHTARADLLLIIASAIVISTLAGLLPAWRAARLRPVEALRAE</sequence>
<dbReference type="STRING" id="1548208.AXK12_06590"/>
<comment type="similarity">
    <text evidence="2">Belongs to the ABC-4 integral membrane protein family. LolC/E subfamily.</text>
</comment>
<organism evidence="10 11">
    <name type="scientific">Cephaloticoccus capnophilus</name>
    <dbReference type="NCBI Taxonomy" id="1548208"/>
    <lineage>
        <taxon>Bacteria</taxon>
        <taxon>Pseudomonadati</taxon>
        <taxon>Verrucomicrobiota</taxon>
        <taxon>Opitutia</taxon>
        <taxon>Opitutales</taxon>
        <taxon>Opitutaceae</taxon>
        <taxon>Cephaloticoccus</taxon>
    </lineage>
</organism>
<feature type="transmembrane region" description="Helical" evidence="7">
    <location>
        <begin position="20"/>
        <end position="44"/>
    </location>
</feature>
<dbReference type="OrthoDB" id="9808461at2"/>
<dbReference type="GO" id="GO:0044874">
    <property type="term" value="P:lipoprotein localization to outer membrane"/>
    <property type="evidence" value="ECO:0007669"/>
    <property type="project" value="TreeGrafter"/>
</dbReference>
<evidence type="ECO:0000256" key="6">
    <source>
        <dbReference type="ARBA" id="ARBA00023136"/>
    </source>
</evidence>
<evidence type="ECO:0000256" key="1">
    <source>
        <dbReference type="ARBA" id="ARBA00004651"/>
    </source>
</evidence>
<dbReference type="Pfam" id="PF12704">
    <property type="entry name" value="MacB_PCD"/>
    <property type="match status" value="1"/>
</dbReference>
<feature type="transmembrane region" description="Helical" evidence="7">
    <location>
        <begin position="311"/>
        <end position="340"/>
    </location>
</feature>
<evidence type="ECO:0000256" key="5">
    <source>
        <dbReference type="ARBA" id="ARBA00022989"/>
    </source>
</evidence>
<feature type="domain" description="MacB-like periplasmic core" evidence="9">
    <location>
        <begin position="23"/>
        <end position="238"/>
    </location>
</feature>
<dbReference type="AlphaFoldDB" id="A0A139SK14"/>
<dbReference type="PANTHER" id="PTHR30489:SF0">
    <property type="entry name" value="LIPOPROTEIN-RELEASING SYSTEM TRANSMEMBRANE PROTEIN LOLE"/>
    <property type="match status" value="1"/>
</dbReference>
<keyword evidence="3" id="KW-1003">Cell membrane</keyword>
<evidence type="ECO:0000256" key="3">
    <source>
        <dbReference type="ARBA" id="ARBA00022475"/>
    </source>
</evidence>
<keyword evidence="6 7" id="KW-0472">Membrane</keyword>
<evidence type="ECO:0000259" key="8">
    <source>
        <dbReference type="Pfam" id="PF02687"/>
    </source>
</evidence>
<keyword evidence="11" id="KW-1185">Reference proteome</keyword>
<dbReference type="PANTHER" id="PTHR30489">
    <property type="entry name" value="LIPOPROTEIN-RELEASING SYSTEM TRANSMEMBRANE PROTEIN LOLE"/>
    <property type="match status" value="1"/>
</dbReference>
<reference evidence="10 11" key="1">
    <citation type="submission" date="2016-02" db="EMBL/GenBank/DDBJ databases">
        <authorList>
            <person name="Wen L."/>
            <person name="He K."/>
            <person name="Yang H."/>
        </authorList>
    </citation>
    <scope>NUCLEOTIDE SEQUENCE [LARGE SCALE GENOMIC DNA]</scope>
    <source>
        <strain evidence="10 11">CV41</strain>
    </source>
</reference>
<evidence type="ECO:0000256" key="2">
    <source>
        <dbReference type="ARBA" id="ARBA00005236"/>
    </source>
</evidence>
<evidence type="ECO:0000256" key="4">
    <source>
        <dbReference type="ARBA" id="ARBA00022692"/>
    </source>
</evidence>
<evidence type="ECO:0000313" key="10">
    <source>
        <dbReference type="EMBL" id="KXU34895.1"/>
    </source>
</evidence>
<accession>A0A139SK14</accession>
<feature type="transmembrane region" description="Helical" evidence="7">
    <location>
        <begin position="378"/>
        <end position="398"/>
    </location>
</feature>